<evidence type="ECO:0000256" key="2">
    <source>
        <dbReference type="ARBA" id="ARBA00022980"/>
    </source>
</evidence>
<proteinExistence type="inferred from homology"/>
<dbReference type="GO" id="GO:0003735">
    <property type="term" value="F:structural constituent of ribosome"/>
    <property type="evidence" value="ECO:0007669"/>
    <property type="project" value="InterPro"/>
</dbReference>
<evidence type="ECO:0000256" key="5">
    <source>
        <dbReference type="RuleBase" id="RU003888"/>
    </source>
</evidence>
<keyword evidence="4" id="KW-0694">RNA-binding</keyword>
<comment type="caution">
    <text evidence="8">The sequence shown here is derived from an EMBL/GenBank/DDBJ whole genome shotgun (WGS) entry which is preliminary data.</text>
</comment>
<dbReference type="InterPro" id="IPR030878">
    <property type="entry name" value="Ribosomal_uL15"/>
</dbReference>
<keyword evidence="9" id="KW-1185">Reference proteome</keyword>
<dbReference type="OrthoDB" id="9810293at2"/>
<keyword evidence="4" id="KW-0699">rRNA-binding</keyword>
<evidence type="ECO:0000256" key="3">
    <source>
        <dbReference type="ARBA" id="ARBA00023274"/>
    </source>
</evidence>
<dbReference type="HAMAP" id="MF_01341">
    <property type="entry name" value="Ribosomal_uL15"/>
    <property type="match status" value="1"/>
</dbReference>
<name>A0A0U9IBC3_9BACT</name>
<dbReference type="InterPro" id="IPR036227">
    <property type="entry name" value="Ribosomal_uL15/eL18_sf"/>
</dbReference>
<dbReference type="InterPro" id="IPR021131">
    <property type="entry name" value="Ribosomal_uL15/eL18"/>
</dbReference>
<evidence type="ECO:0000313" key="9">
    <source>
        <dbReference type="Proteomes" id="UP000054976"/>
    </source>
</evidence>
<dbReference type="GO" id="GO:0006412">
    <property type="term" value="P:translation"/>
    <property type="evidence" value="ECO:0007669"/>
    <property type="project" value="UniProtKB-UniRule"/>
</dbReference>
<evidence type="ECO:0000256" key="4">
    <source>
        <dbReference type="HAMAP-Rule" id="MF_01341"/>
    </source>
</evidence>
<gene>
    <name evidence="4" type="primary">rplO</name>
    <name evidence="8" type="ORF">TAGGR_3292</name>
</gene>
<dbReference type="EMBL" id="BCNO01000003">
    <property type="protein sequence ID" value="GAQ95814.1"/>
    <property type="molecule type" value="Genomic_DNA"/>
</dbReference>
<accession>A0A0U9IBC3</accession>
<dbReference type="PANTHER" id="PTHR12934">
    <property type="entry name" value="50S RIBOSOMAL PROTEIN L15"/>
    <property type="match status" value="1"/>
</dbReference>
<dbReference type="Proteomes" id="UP000054976">
    <property type="component" value="Unassembled WGS sequence"/>
</dbReference>
<sequence>MKINQLKPAPGSKKRPKRVGRGLGSGHGRYATKGLKGQKARSGGAKGPGFEGGQMPLQRRVPKRGFSNFPFKKEYAVVNLGDLNKIIDEVDVITPEILLQKGIIKKLKDGLKILGDGELKKPVTIKAHALSKTALQKIESIGGKVEVI</sequence>
<dbReference type="SUPFAM" id="SSF52080">
    <property type="entry name" value="Ribosomal proteins L15p and L18e"/>
    <property type="match status" value="1"/>
</dbReference>
<dbReference type="Gene3D" id="3.100.10.10">
    <property type="match status" value="1"/>
</dbReference>
<keyword evidence="3 4" id="KW-0687">Ribonucleoprotein</keyword>
<dbReference type="AlphaFoldDB" id="A0A0U9IBC3"/>
<dbReference type="GO" id="GO:0022625">
    <property type="term" value="C:cytosolic large ribosomal subunit"/>
    <property type="evidence" value="ECO:0007669"/>
    <property type="project" value="TreeGrafter"/>
</dbReference>
<feature type="domain" description="Large ribosomal subunit protein uL15/eL18" evidence="7">
    <location>
        <begin position="77"/>
        <end position="146"/>
    </location>
</feature>
<dbReference type="PANTHER" id="PTHR12934:SF11">
    <property type="entry name" value="LARGE RIBOSOMAL SUBUNIT PROTEIN UL15M"/>
    <property type="match status" value="1"/>
</dbReference>
<dbReference type="STRING" id="86166.TAGGR_3292"/>
<dbReference type="InterPro" id="IPR005749">
    <property type="entry name" value="Ribosomal_uL15_bac-type"/>
</dbReference>
<reference evidence="9" key="1">
    <citation type="submission" date="2016-01" db="EMBL/GenBank/DDBJ databases">
        <title>Draft genome sequence of Thermodesulfovibrio aggregans strain TGE-P1.</title>
        <authorList>
            <person name="Sekiguchi Y."/>
            <person name="Ohashi A."/>
            <person name="Matsuura N."/>
            <person name="Tourlousse M.D."/>
        </authorList>
    </citation>
    <scope>NUCLEOTIDE SEQUENCE [LARGE SCALE GENOMIC DNA]</scope>
    <source>
        <strain evidence="9">TGE-P1</strain>
    </source>
</reference>
<comment type="subunit">
    <text evidence="4">Part of the 50S ribosomal subunit.</text>
</comment>
<dbReference type="PROSITE" id="PS00475">
    <property type="entry name" value="RIBOSOMAL_L15"/>
    <property type="match status" value="1"/>
</dbReference>
<dbReference type="InterPro" id="IPR001196">
    <property type="entry name" value="Ribosomal_uL15_CS"/>
</dbReference>
<dbReference type="GO" id="GO:0019843">
    <property type="term" value="F:rRNA binding"/>
    <property type="evidence" value="ECO:0007669"/>
    <property type="project" value="UniProtKB-UniRule"/>
</dbReference>
<protein>
    <recommendedName>
        <fullName evidence="4">Large ribosomal subunit protein uL15</fullName>
    </recommendedName>
</protein>
<dbReference type="RefSeq" id="WP_059177234.1">
    <property type="nucleotide sequence ID" value="NZ_BCNO01000003.1"/>
</dbReference>
<evidence type="ECO:0000313" key="8">
    <source>
        <dbReference type="EMBL" id="GAQ95814.1"/>
    </source>
</evidence>
<evidence type="ECO:0000256" key="6">
    <source>
        <dbReference type="SAM" id="MobiDB-lite"/>
    </source>
</evidence>
<dbReference type="Pfam" id="PF00828">
    <property type="entry name" value="Ribosomal_L27A"/>
    <property type="match status" value="1"/>
</dbReference>
<organism evidence="8 9">
    <name type="scientific">Thermodesulfovibrio aggregans</name>
    <dbReference type="NCBI Taxonomy" id="86166"/>
    <lineage>
        <taxon>Bacteria</taxon>
        <taxon>Pseudomonadati</taxon>
        <taxon>Nitrospirota</taxon>
        <taxon>Thermodesulfovibrionia</taxon>
        <taxon>Thermodesulfovibrionales</taxon>
        <taxon>Thermodesulfovibrionaceae</taxon>
        <taxon>Thermodesulfovibrio</taxon>
    </lineage>
</organism>
<evidence type="ECO:0000259" key="7">
    <source>
        <dbReference type="Pfam" id="PF00828"/>
    </source>
</evidence>
<comment type="similarity">
    <text evidence="1 4 5">Belongs to the universal ribosomal protein uL15 family.</text>
</comment>
<dbReference type="NCBIfam" id="TIGR01071">
    <property type="entry name" value="rplO_bact"/>
    <property type="match status" value="1"/>
</dbReference>
<keyword evidence="2 4" id="KW-0689">Ribosomal protein</keyword>
<feature type="region of interest" description="Disordered" evidence="6">
    <location>
        <begin position="1"/>
        <end position="57"/>
    </location>
</feature>
<comment type="function">
    <text evidence="4">Binds to the 23S rRNA.</text>
</comment>
<evidence type="ECO:0000256" key="1">
    <source>
        <dbReference type="ARBA" id="ARBA00007320"/>
    </source>
</evidence>